<sequence>MGETKGDRDPVSVTVIITTYNRAEMVCEAIESVLQQTIIPEQIIVVDDGSTDHTKKRLAAYHHHISYVWQAHSGISVARNFGLQHSAGQFIAFLDSDDLWLKNKLEIQLETMRNNPDEMINFTDEIWLRAGRKVNQKLRHQKLSGWIFEPSLHLCLVSPSSALMRRKLFEIIGYFDETLPVCEDYDFWLRVAHRFPFQFIAQKLIIKRGGHSDQLSRKYWGMDRFRIQVLQKLLHLPDISALQKKHIKSVLQKKCRIVAHGCQVRGKKHEENFYRHLGQSVD</sequence>
<comment type="caution">
    <text evidence="2">The sequence shown here is derived from an EMBL/GenBank/DDBJ whole genome shotgun (WGS) entry which is preliminary data.</text>
</comment>
<gene>
    <name evidence="2" type="ORF">ACFL27_09605</name>
</gene>
<dbReference type="CDD" id="cd00761">
    <property type="entry name" value="Glyco_tranf_GTA_type"/>
    <property type="match status" value="1"/>
</dbReference>
<dbReference type="SUPFAM" id="SSF53448">
    <property type="entry name" value="Nucleotide-diphospho-sugar transferases"/>
    <property type="match status" value="1"/>
</dbReference>
<dbReference type="InterPro" id="IPR001173">
    <property type="entry name" value="Glyco_trans_2-like"/>
</dbReference>
<dbReference type="Pfam" id="PF00535">
    <property type="entry name" value="Glycos_transf_2"/>
    <property type="match status" value="1"/>
</dbReference>
<evidence type="ECO:0000313" key="2">
    <source>
        <dbReference type="EMBL" id="MFC1850432.1"/>
    </source>
</evidence>
<dbReference type="InterPro" id="IPR050834">
    <property type="entry name" value="Glycosyltransf_2"/>
</dbReference>
<dbReference type="Gene3D" id="3.90.550.10">
    <property type="entry name" value="Spore Coat Polysaccharide Biosynthesis Protein SpsA, Chain A"/>
    <property type="match status" value="1"/>
</dbReference>
<proteinExistence type="predicted"/>
<evidence type="ECO:0000313" key="3">
    <source>
        <dbReference type="Proteomes" id="UP001594351"/>
    </source>
</evidence>
<accession>A0ABV6YW43</accession>
<dbReference type="PANTHER" id="PTHR43685">
    <property type="entry name" value="GLYCOSYLTRANSFERASE"/>
    <property type="match status" value="1"/>
</dbReference>
<organism evidence="2 3">
    <name type="scientific">candidate division CSSED10-310 bacterium</name>
    <dbReference type="NCBI Taxonomy" id="2855610"/>
    <lineage>
        <taxon>Bacteria</taxon>
        <taxon>Bacteria division CSSED10-310</taxon>
    </lineage>
</organism>
<dbReference type="Proteomes" id="UP001594351">
    <property type="component" value="Unassembled WGS sequence"/>
</dbReference>
<dbReference type="InterPro" id="IPR029044">
    <property type="entry name" value="Nucleotide-diphossugar_trans"/>
</dbReference>
<reference evidence="2 3" key="1">
    <citation type="submission" date="2024-09" db="EMBL/GenBank/DDBJ databases">
        <title>Laminarin stimulates single cell rates of sulfate reduction while oxygen inhibits transcriptomic activity in coastal marine sediment.</title>
        <authorList>
            <person name="Lindsay M."/>
            <person name="Orcutt B."/>
            <person name="Emerson D."/>
            <person name="Stepanauskas R."/>
            <person name="D'Angelo T."/>
        </authorList>
    </citation>
    <scope>NUCLEOTIDE SEQUENCE [LARGE SCALE GENOMIC DNA]</scope>
    <source>
        <strain evidence="2">SAG AM-311-K15</strain>
    </source>
</reference>
<dbReference type="EMBL" id="JBHPBY010000098">
    <property type="protein sequence ID" value="MFC1850432.1"/>
    <property type="molecule type" value="Genomic_DNA"/>
</dbReference>
<dbReference type="PANTHER" id="PTHR43685:SF2">
    <property type="entry name" value="GLYCOSYLTRANSFERASE 2-LIKE DOMAIN-CONTAINING PROTEIN"/>
    <property type="match status" value="1"/>
</dbReference>
<feature type="domain" description="Glycosyltransferase 2-like" evidence="1">
    <location>
        <begin position="14"/>
        <end position="169"/>
    </location>
</feature>
<evidence type="ECO:0000259" key="1">
    <source>
        <dbReference type="Pfam" id="PF00535"/>
    </source>
</evidence>
<name>A0ABV6YW43_UNCC1</name>
<protein>
    <submittedName>
        <fullName evidence="2">Glycosyltransferase family 2 protein</fullName>
    </submittedName>
</protein>
<keyword evidence="3" id="KW-1185">Reference proteome</keyword>